<feature type="transmembrane region" description="Helical" evidence="6">
    <location>
        <begin position="71"/>
        <end position="90"/>
    </location>
</feature>
<feature type="transmembrane region" description="Helical" evidence="6">
    <location>
        <begin position="130"/>
        <end position="151"/>
    </location>
</feature>
<proteinExistence type="predicted"/>
<dbReference type="PANTHER" id="PTHR23501:SF191">
    <property type="entry name" value="VACUOLAR BASIC AMINO ACID TRANSPORTER 4"/>
    <property type="match status" value="1"/>
</dbReference>
<dbReference type="RefSeq" id="WP_125677608.1">
    <property type="nucleotide sequence ID" value="NZ_JBHTOI010000038.1"/>
</dbReference>
<name>A0ABW4BVU6_9LACO</name>
<sequence length="483" mass="53707">MNKKILLASIFISTFMTSVETTVVTTALPTIIGDLHGLSMQSWVFAIYLLTTAITTPIYGKLSDNIGRRPVFLIGLIIFTVGSFLCGFATNMYLLIVYRAIQGIGAGAIRPITFTIIADMFSFQERSKIMALNNTAWGVSALAGPLLGGFIVDKLNWHWVFFINVPLGIIVFLLILFRFEESFDKKYKLDIDYSGIGLLTIVLMSLLLSLQSLGNVNSNYLLVSGGFIVFFIAIFFLIKVEKKSIFPLIPLDMFKSRTFTIQILTALFMSGIQIGFQIYFPMWMQSIYQRPSSIAGLSITPSPIMWLVASFFTGILIRKFAPKFITISIVIVQMLFYLILVFNSTQMSIIWFYIIAGITGSGLGIIITMNTVIAQELVDEENVGTASSMVTLGITLGQTIMTGIFGLIFNISINHNSKLFPQVSLTHLNNSISSTTHGRMNDISAINQILLSSFHNIYAAVLLIFVILIVLNLWDKRNTPISK</sequence>
<dbReference type="InterPro" id="IPR036259">
    <property type="entry name" value="MFS_trans_sf"/>
</dbReference>
<feature type="transmembrane region" description="Helical" evidence="6">
    <location>
        <begin position="259"/>
        <end position="280"/>
    </location>
</feature>
<comment type="caution">
    <text evidence="8">The sequence shown here is derived from an EMBL/GenBank/DDBJ whole genome shotgun (WGS) entry which is preliminary data.</text>
</comment>
<dbReference type="Gene3D" id="1.20.1720.10">
    <property type="entry name" value="Multidrug resistance protein D"/>
    <property type="match status" value="1"/>
</dbReference>
<feature type="transmembrane region" description="Helical" evidence="6">
    <location>
        <begin position="324"/>
        <end position="343"/>
    </location>
</feature>
<evidence type="ECO:0000259" key="7">
    <source>
        <dbReference type="PROSITE" id="PS50850"/>
    </source>
</evidence>
<evidence type="ECO:0000256" key="6">
    <source>
        <dbReference type="SAM" id="Phobius"/>
    </source>
</evidence>
<dbReference type="InterPro" id="IPR020846">
    <property type="entry name" value="MFS_dom"/>
</dbReference>
<evidence type="ECO:0000256" key="5">
    <source>
        <dbReference type="ARBA" id="ARBA00023136"/>
    </source>
</evidence>
<protein>
    <submittedName>
        <fullName evidence="8">MFS transporter</fullName>
    </submittedName>
</protein>
<dbReference type="PRINTS" id="PR01036">
    <property type="entry name" value="TCRTETB"/>
</dbReference>
<keyword evidence="4 6" id="KW-1133">Transmembrane helix</keyword>
<dbReference type="SUPFAM" id="SSF103473">
    <property type="entry name" value="MFS general substrate transporter"/>
    <property type="match status" value="1"/>
</dbReference>
<evidence type="ECO:0000313" key="9">
    <source>
        <dbReference type="Proteomes" id="UP001597251"/>
    </source>
</evidence>
<dbReference type="PANTHER" id="PTHR23501">
    <property type="entry name" value="MAJOR FACILITATOR SUPERFAMILY"/>
    <property type="match status" value="1"/>
</dbReference>
<keyword evidence="5 6" id="KW-0472">Membrane</keyword>
<dbReference type="Proteomes" id="UP001597251">
    <property type="component" value="Unassembled WGS sequence"/>
</dbReference>
<reference evidence="9" key="1">
    <citation type="journal article" date="2019" name="Int. J. Syst. Evol. Microbiol.">
        <title>The Global Catalogue of Microorganisms (GCM) 10K type strain sequencing project: providing services to taxonomists for standard genome sequencing and annotation.</title>
        <authorList>
            <consortium name="The Broad Institute Genomics Platform"/>
            <consortium name="The Broad Institute Genome Sequencing Center for Infectious Disease"/>
            <person name="Wu L."/>
            <person name="Ma J."/>
        </authorList>
    </citation>
    <scope>NUCLEOTIDE SEQUENCE [LARGE SCALE GENOMIC DNA]</scope>
    <source>
        <strain evidence="9">CCM 8936</strain>
    </source>
</reference>
<keyword evidence="2" id="KW-0813">Transport</keyword>
<gene>
    <name evidence="8" type="ORF">ACFQ42_06105</name>
</gene>
<dbReference type="EMBL" id="JBHTOI010000038">
    <property type="protein sequence ID" value="MFD1418305.1"/>
    <property type="molecule type" value="Genomic_DNA"/>
</dbReference>
<feature type="transmembrane region" description="Helical" evidence="6">
    <location>
        <begin position="191"/>
        <end position="214"/>
    </location>
</feature>
<feature type="transmembrane region" description="Helical" evidence="6">
    <location>
        <begin position="40"/>
        <end position="59"/>
    </location>
</feature>
<comment type="subcellular location">
    <subcellularLocation>
        <location evidence="1">Cell membrane</location>
        <topology evidence="1">Multi-pass membrane protein</topology>
    </subcellularLocation>
</comment>
<feature type="domain" description="Major facilitator superfamily (MFS) profile" evidence="7">
    <location>
        <begin position="6"/>
        <end position="477"/>
    </location>
</feature>
<dbReference type="InterPro" id="IPR011701">
    <property type="entry name" value="MFS"/>
</dbReference>
<evidence type="ECO:0000256" key="3">
    <source>
        <dbReference type="ARBA" id="ARBA00022692"/>
    </source>
</evidence>
<keyword evidence="9" id="KW-1185">Reference proteome</keyword>
<organism evidence="8 9">
    <name type="scientific">Companilactobacillus keshanensis</name>
    <dbReference type="NCBI Taxonomy" id="2486003"/>
    <lineage>
        <taxon>Bacteria</taxon>
        <taxon>Bacillati</taxon>
        <taxon>Bacillota</taxon>
        <taxon>Bacilli</taxon>
        <taxon>Lactobacillales</taxon>
        <taxon>Lactobacillaceae</taxon>
        <taxon>Companilactobacillus</taxon>
    </lineage>
</organism>
<feature type="transmembrane region" description="Helical" evidence="6">
    <location>
        <begin position="220"/>
        <end position="238"/>
    </location>
</feature>
<evidence type="ECO:0000256" key="1">
    <source>
        <dbReference type="ARBA" id="ARBA00004651"/>
    </source>
</evidence>
<feature type="transmembrane region" description="Helical" evidence="6">
    <location>
        <begin position="349"/>
        <end position="369"/>
    </location>
</feature>
<feature type="transmembrane region" description="Helical" evidence="6">
    <location>
        <begin position="157"/>
        <end position="179"/>
    </location>
</feature>
<dbReference type="Gene3D" id="1.20.1250.20">
    <property type="entry name" value="MFS general substrate transporter like domains"/>
    <property type="match status" value="1"/>
</dbReference>
<accession>A0ABW4BVU6</accession>
<evidence type="ECO:0000313" key="8">
    <source>
        <dbReference type="EMBL" id="MFD1418305.1"/>
    </source>
</evidence>
<feature type="transmembrane region" description="Helical" evidence="6">
    <location>
        <begin position="390"/>
        <end position="413"/>
    </location>
</feature>
<keyword evidence="3 6" id="KW-0812">Transmembrane</keyword>
<evidence type="ECO:0000256" key="2">
    <source>
        <dbReference type="ARBA" id="ARBA00022448"/>
    </source>
</evidence>
<dbReference type="PROSITE" id="PS50850">
    <property type="entry name" value="MFS"/>
    <property type="match status" value="1"/>
</dbReference>
<evidence type="ECO:0000256" key="4">
    <source>
        <dbReference type="ARBA" id="ARBA00022989"/>
    </source>
</evidence>
<feature type="transmembrane region" description="Helical" evidence="6">
    <location>
        <begin position="457"/>
        <end position="474"/>
    </location>
</feature>
<feature type="transmembrane region" description="Helical" evidence="6">
    <location>
        <begin position="292"/>
        <end position="317"/>
    </location>
</feature>
<dbReference type="Pfam" id="PF07690">
    <property type="entry name" value="MFS_1"/>
    <property type="match status" value="1"/>
</dbReference>